<evidence type="ECO:0000259" key="5">
    <source>
        <dbReference type="PROSITE" id="PS50405"/>
    </source>
</evidence>
<dbReference type="InterPro" id="IPR050213">
    <property type="entry name" value="GST_superfamily"/>
</dbReference>
<dbReference type="EMBL" id="NEDP02005566">
    <property type="protein sequence ID" value="OWF38466.1"/>
    <property type="molecule type" value="Genomic_DNA"/>
</dbReference>
<keyword evidence="7" id="KW-1185">Reference proteome</keyword>
<accession>A0A210PPU2</accession>
<dbReference type="InterPro" id="IPR004045">
    <property type="entry name" value="Glutathione_S-Trfase_N"/>
</dbReference>
<dbReference type="GO" id="GO:0004364">
    <property type="term" value="F:glutathione transferase activity"/>
    <property type="evidence" value="ECO:0007669"/>
    <property type="project" value="TreeGrafter"/>
</dbReference>
<dbReference type="SFLD" id="SFLDS00019">
    <property type="entry name" value="Glutathione_Transferase_(cytos"/>
    <property type="match status" value="1"/>
</dbReference>
<dbReference type="PANTHER" id="PTHR11571">
    <property type="entry name" value="GLUTATHIONE S-TRANSFERASE"/>
    <property type="match status" value="1"/>
</dbReference>
<reference evidence="6 7" key="1">
    <citation type="journal article" date="2017" name="Nat. Ecol. Evol.">
        <title>Scallop genome provides insights into evolution of bilaterian karyotype and development.</title>
        <authorList>
            <person name="Wang S."/>
            <person name="Zhang J."/>
            <person name="Jiao W."/>
            <person name="Li J."/>
            <person name="Xun X."/>
            <person name="Sun Y."/>
            <person name="Guo X."/>
            <person name="Huan P."/>
            <person name="Dong B."/>
            <person name="Zhang L."/>
            <person name="Hu X."/>
            <person name="Sun X."/>
            <person name="Wang J."/>
            <person name="Zhao C."/>
            <person name="Wang Y."/>
            <person name="Wang D."/>
            <person name="Huang X."/>
            <person name="Wang R."/>
            <person name="Lv J."/>
            <person name="Li Y."/>
            <person name="Zhang Z."/>
            <person name="Liu B."/>
            <person name="Lu W."/>
            <person name="Hui Y."/>
            <person name="Liang J."/>
            <person name="Zhou Z."/>
            <person name="Hou R."/>
            <person name="Li X."/>
            <person name="Liu Y."/>
            <person name="Li H."/>
            <person name="Ning X."/>
            <person name="Lin Y."/>
            <person name="Zhao L."/>
            <person name="Xing Q."/>
            <person name="Dou J."/>
            <person name="Li Y."/>
            <person name="Mao J."/>
            <person name="Guo H."/>
            <person name="Dou H."/>
            <person name="Li T."/>
            <person name="Mu C."/>
            <person name="Jiang W."/>
            <person name="Fu Q."/>
            <person name="Fu X."/>
            <person name="Miao Y."/>
            <person name="Liu J."/>
            <person name="Yu Q."/>
            <person name="Li R."/>
            <person name="Liao H."/>
            <person name="Li X."/>
            <person name="Kong Y."/>
            <person name="Jiang Z."/>
            <person name="Chourrout D."/>
            <person name="Li R."/>
            <person name="Bao Z."/>
        </authorList>
    </citation>
    <scope>NUCLEOTIDE SEQUENCE [LARGE SCALE GENOMIC DNA]</scope>
    <source>
        <strain evidence="6 7">PY_sf001</strain>
    </source>
</reference>
<evidence type="ECO:0000256" key="2">
    <source>
        <dbReference type="ARBA" id="ARBA00022613"/>
    </source>
</evidence>
<sequence length="205" mass="23146">MPTYTLHYFPLRARGELIRLLFAAAGKTYTDKIITFADWPSKKPEMPTGQLPVLEVDGVKISQSLAISRYLSREFGMAGDSSLDQAKTDQVVDTIGDLLTEFFKFAFEKDPEKKEELKKKTFDTVLTTFATNVTKFLDMNKDKSGYFVGKKLTAADLAVYEGFENFLLADPKALDKYPKLVAHRKLVLSNPKVKAYVDKRPKSDV</sequence>
<dbReference type="FunFam" id="1.20.1050.10:FF:000030">
    <property type="entry name" value="Glutathione S-transferase S1"/>
    <property type="match status" value="1"/>
</dbReference>
<dbReference type="GO" id="GO:0006749">
    <property type="term" value="P:glutathione metabolic process"/>
    <property type="evidence" value="ECO:0007669"/>
    <property type="project" value="TreeGrafter"/>
</dbReference>
<dbReference type="SUPFAM" id="SSF52833">
    <property type="entry name" value="Thioredoxin-like"/>
    <property type="match status" value="1"/>
</dbReference>
<dbReference type="SFLD" id="SFLDG00363">
    <property type="entry name" value="AMPS_(cytGST):_Alpha-__Mu-__Pi"/>
    <property type="match status" value="1"/>
</dbReference>
<dbReference type="GO" id="GO:0005212">
    <property type="term" value="F:structural constituent of eye lens"/>
    <property type="evidence" value="ECO:0007669"/>
    <property type="project" value="UniProtKB-KW"/>
</dbReference>
<dbReference type="Proteomes" id="UP000242188">
    <property type="component" value="Unassembled WGS sequence"/>
</dbReference>
<dbReference type="STRING" id="6573.A0A210PPU2"/>
<dbReference type="InterPro" id="IPR004046">
    <property type="entry name" value="GST_C"/>
</dbReference>
<dbReference type="InterPro" id="IPR010987">
    <property type="entry name" value="Glutathione-S-Trfase_C-like"/>
</dbReference>
<comment type="function">
    <text evidence="3">S-crystallins are structural components of squids and octopi eye lens. Contains relatively little if any GST activity.</text>
</comment>
<dbReference type="InterPro" id="IPR040079">
    <property type="entry name" value="Glutathione_S-Trfase"/>
</dbReference>
<name>A0A210PPU2_MIZYE</name>
<gene>
    <name evidence="6" type="ORF">KP79_PYT11581</name>
</gene>
<evidence type="ECO:0000256" key="3">
    <source>
        <dbReference type="ARBA" id="ARBA00049616"/>
    </source>
</evidence>
<dbReference type="Gene3D" id="3.40.30.10">
    <property type="entry name" value="Glutaredoxin"/>
    <property type="match status" value="1"/>
</dbReference>
<feature type="domain" description="GST C-terminal" evidence="5">
    <location>
        <begin position="81"/>
        <end position="205"/>
    </location>
</feature>
<dbReference type="AlphaFoldDB" id="A0A210PPU2"/>
<protein>
    <submittedName>
        <fullName evidence="6">Glutathione S-transferase</fullName>
    </submittedName>
</protein>
<dbReference type="PROSITE" id="PS50404">
    <property type="entry name" value="GST_NTER"/>
    <property type="match status" value="1"/>
</dbReference>
<evidence type="ECO:0000313" key="6">
    <source>
        <dbReference type="EMBL" id="OWF38466.1"/>
    </source>
</evidence>
<evidence type="ECO:0000259" key="4">
    <source>
        <dbReference type="PROSITE" id="PS50404"/>
    </source>
</evidence>
<dbReference type="Pfam" id="PF02798">
    <property type="entry name" value="GST_N"/>
    <property type="match status" value="1"/>
</dbReference>
<dbReference type="CDD" id="cd03039">
    <property type="entry name" value="GST_N_Sigma_like"/>
    <property type="match status" value="1"/>
</dbReference>
<dbReference type="OrthoDB" id="414243at2759"/>
<dbReference type="FunFam" id="3.40.30.10:FF:000035">
    <property type="entry name" value="hematopoietic prostaglandin D synthase"/>
    <property type="match status" value="1"/>
</dbReference>
<evidence type="ECO:0000256" key="1">
    <source>
        <dbReference type="ARBA" id="ARBA00007409"/>
    </source>
</evidence>
<keyword evidence="2" id="KW-0273">Eye lens protein</keyword>
<comment type="similarity">
    <text evidence="1">Belongs to the GST superfamily.</text>
</comment>
<dbReference type="SUPFAM" id="SSF47616">
    <property type="entry name" value="GST C-terminal domain-like"/>
    <property type="match status" value="1"/>
</dbReference>
<proteinExistence type="inferred from homology"/>
<dbReference type="Gene3D" id="1.20.1050.10">
    <property type="match status" value="1"/>
</dbReference>
<comment type="caution">
    <text evidence="6">The sequence shown here is derived from an EMBL/GenBank/DDBJ whole genome shotgun (WGS) entry which is preliminary data.</text>
</comment>
<dbReference type="PANTHER" id="PTHR11571:SF150">
    <property type="entry name" value="GLUTATHIONE S-TRANSFERASE"/>
    <property type="match status" value="1"/>
</dbReference>
<dbReference type="CDD" id="cd03192">
    <property type="entry name" value="GST_C_Sigma_like"/>
    <property type="match status" value="1"/>
</dbReference>
<dbReference type="Pfam" id="PF14497">
    <property type="entry name" value="GST_C_3"/>
    <property type="match status" value="1"/>
</dbReference>
<keyword evidence="6" id="KW-0808">Transferase</keyword>
<dbReference type="InterPro" id="IPR036249">
    <property type="entry name" value="Thioredoxin-like_sf"/>
</dbReference>
<feature type="domain" description="GST N-terminal" evidence="4">
    <location>
        <begin position="2"/>
        <end position="79"/>
    </location>
</feature>
<dbReference type="InterPro" id="IPR036282">
    <property type="entry name" value="Glutathione-S-Trfase_C_sf"/>
</dbReference>
<organism evidence="6 7">
    <name type="scientific">Mizuhopecten yessoensis</name>
    <name type="common">Japanese scallop</name>
    <name type="synonym">Patinopecten yessoensis</name>
    <dbReference type="NCBI Taxonomy" id="6573"/>
    <lineage>
        <taxon>Eukaryota</taxon>
        <taxon>Metazoa</taxon>
        <taxon>Spiralia</taxon>
        <taxon>Lophotrochozoa</taxon>
        <taxon>Mollusca</taxon>
        <taxon>Bivalvia</taxon>
        <taxon>Autobranchia</taxon>
        <taxon>Pteriomorphia</taxon>
        <taxon>Pectinida</taxon>
        <taxon>Pectinoidea</taxon>
        <taxon>Pectinidae</taxon>
        <taxon>Mizuhopecten</taxon>
    </lineage>
</organism>
<dbReference type="SFLD" id="SFLDG01205">
    <property type="entry name" value="AMPS.1"/>
    <property type="match status" value="1"/>
</dbReference>
<evidence type="ECO:0000313" key="7">
    <source>
        <dbReference type="Proteomes" id="UP000242188"/>
    </source>
</evidence>
<dbReference type="PROSITE" id="PS50405">
    <property type="entry name" value="GST_CTER"/>
    <property type="match status" value="1"/>
</dbReference>